<feature type="compositionally biased region" description="Basic and acidic residues" evidence="1">
    <location>
        <begin position="634"/>
        <end position="644"/>
    </location>
</feature>
<feature type="compositionally biased region" description="Gly residues" evidence="1">
    <location>
        <begin position="912"/>
        <end position="925"/>
    </location>
</feature>
<evidence type="ECO:0000256" key="2">
    <source>
        <dbReference type="SAM" id="Phobius"/>
    </source>
</evidence>
<feature type="region of interest" description="Disordered" evidence="1">
    <location>
        <begin position="1504"/>
        <end position="1556"/>
    </location>
</feature>
<dbReference type="EMBL" id="SMKY01000077">
    <property type="protein sequence ID" value="TDD81481.1"/>
    <property type="molecule type" value="Genomic_DNA"/>
</dbReference>
<feature type="region of interest" description="Disordered" evidence="1">
    <location>
        <begin position="1036"/>
        <end position="1057"/>
    </location>
</feature>
<feature type="region of interest" description="Disordered" evidence="1">
    <location>
        <begin position="634"/>
        <end position="1009"/>
    </location>
</feature>
<feature type="compositionally biased region" description="Low complexity" evidence="1">
    <location>
        <begin position="677"/>
        <end position="687"/>
    </location>
</feature>
<evidence type="ECO:0000256" key="1">
    <source>
        <dbReference type="SAM" id="MobiDB-lite"/>
    </source>
</evidence>
<feature type="compositionally biased region" description="Low complexity" evidence="1">
    <location>
        <begin position="384"/>
        <end position="393"/>
    </location>
</feature>
<feature type="compositionally biased region" description="Low complexity" evidence="1">
    <location>
        <begin position="1876"/>
        <end position="1893"/>
    </location>
</feature>
<feature type="compositionally biased region" description="Basic and acidic residues" evidence="1">
    <location>
        <begin position="1545"/>
        <end position="1554"/>
    </location>
</feature>
<sequence>MADVDGDGNAPGSYTWEDFTESLDLDAMIELGNQWILLGDALYGGQTGMAADVAAFDWTGTTGTTAESTWTSNMGPVVNNAAEGAWTVGQSIHAYVEGIKEQAGKMAEEANKQYFTMIFSFLLNVVLLPLGIAASFIGLVARLIGTIVNVIGQIATRMGWLAASAAEFAAGAVVGGVTTFGIDMAALGLGTAAAGADWHVDWGQEGINIGMGAAFGGVLGGIHGWAANRNRVPIVIPPPGLRKGGGNVPATTAPGGSGGPGRGGGRPGDSRPTVTVTPDRTPINLRGDTPGQSGSRGPGGPPPKTTPDRSGTAAANSAPVREAATDTPGSAPVREAATDTPGSAPVQRHDGPHDSPALNGANRNVADPTPTPVPPVTRPPSRSPAPSTSEGTTPAGGGSRGPGGNTPVVTRPGEQDTPAPLGPPAQKRGSGGQGGFEVHVDIRRPTDPVPESSQPSFTGPGRRLGDAPAPAPVKPPVKPGDGTETGGPPSPGSRGDDGQAPPVRPDSQTTRLTLDFLPGKSGDASPKSSSGGGTPGRTAGDDAPRVTVKVERVTDPQAGPPRSPFEGEGRTLDGGTVPGRGEPTVPIRGIPEDEPGRINVWIEGQEIRVGPGELGSGTYVVHPGVRNFHVTDGDVRVHIGRDQPDPAATPQGGRQTPFGTPGRRLDDGRVVPPDDSPAPQGDSGAAPASPPPKPANVEYGQPVTFTFGDRPGGTPPGGAPPRTFSGDGHVVGGSKAPERGTPSEHAGQAAHDRSGPGDQGPPKSPLDGRRDETSSGPATVERPGRNSDTHTVPVKRDGRSSSSSPSGEGRRSGGGGAGHRPGASTIEVHPVQQRTPVSDDGTPVAQMDVGMPEPAAAPAFARPVNRGGPGESAFTGDGRVLGGPERAVPPRDGTSSGPAGTGGGKRPLPSQGGEGGSSPGKGGSGPSRDGSREPSPSRPSSSSSSSTSSNSGESSTSSMPSPSPVAPAPVDDIAPPTTQAKPAALDTPAVQGPPAVQEPVGALPHQWADGGGFEVQVDIRRPAARPGTQATTRLTLDFVPAEPGVTSPRPPSEADPNAGIADITVRVEEAQPRPAPPPRPFTGDGRTLDGGVVPARTGPSVPIRGMPPDTPGRIHIWHDGQIVEVAPGRLENGRFVVHPGVRNFELTDGTITVPVGVGRTADDPAANAGSGPRSPFDGPGRRLRDGRQIGQVVPVPPPREQQAAPGSPPPEPARVEYGQPVTFTFADEAAEPVPPATVPVEGRPLGGPETPARGTPSEHAGQAAHDRSGEKDPLEFPADRPRDRTSAGPAAARKPGRSGAPHTVASDEGRSSTPPASGRRPGASTVELQPVQQQAPLPNTGTPVIRVDVGLPEPTPAFARPVNRGQAGEPVFSGEGRTLGGSQKPAPQGEGTSVKQSSEPKAPAQGSEGGSTSTTGRPVEGAPASAGRSEPSGRRQADPAREAALEGALLADAAEAARARRDALWTAYLQADADHTSGVESSNTGARVDDLGTRVQIAALEEEAARAGAEAAGRPPVQPPRTDVPTVRLSGDYDPASSTLQLGRRPRDAADTRRWIGRNTAYEPGDPVELVVPGAASNPEAIAPFAEDLATGLGGPVRIVTDPATGAGITIPPRREPSVAESPAGSDVSTPPERSGGSRFPTRSPATTEHPQAATPELADYFRRQEDADAAWQTWGDLAAELQFARAAQASGTGGTYIDAEVNALEDALVEAEIDAGLADIGASIAAEQATEAQIRRHGPGTAAADPGPRAPGRFPAALDTVTPPAETARDGGVLVVHGELDAGAGTLTEDGRPLDLDGTVAWITGNPAYSSGMPVSLVTPGGGRPVAEGEPSFAGDLATRLGADVLVVDPATGDGVLHVPPARPDVDTDTPATAPESVPLPESVGSVSESGEAVPEPVVTVAEPVAAVPPAEDPPGTAPPRRSPWYLDVSAMGEATIERVDRWTPAEIQNRAGQVGNAVARPEDGPRLAAGIRDGLGAVLANEGTSEADIAKWQDLFQNGRSFVVDGRLVWIRPVLQDASLGTQPTGGVRKFKVSFASMMSGGKTGGGTTQGIDGLLLTFFGVGTSAAATLISGLPTFTASSSTKAEQGRDRALIAGRKLFVANNTRFDSGMGVKVFVDGVERPNDVRLPRRFAVDFPEPLTS</sequence>
<feature type="region of interest" description="Disordered" evidence="1">
    <location>
        <begin position="1604"/>
        <end position="1654"/>
    </location>
</feature>
<comment type="caution">
    <text evidence="3">The sequence shown here is derived from an EMBL/GenBank/DDBJ whole genome shotgun (WGS) entry which is preliminary data.</text>
</comment>
<keyword evidence="2" id="KW-0812">Transmembrane</keyword>
<feature type="region of interest" description="Disordered" evidence="1">
    <location>
        <begin position="1857"/>
        <end position="1893"/>
    </location>
</feature>
<feature type="compositionally biased region" description="Pro residues" evidence="1">
    <location>
        <begin position="369"/>
        <end position="383"/>
    </location>
</feature>
<reference evidence="3 4" key="1">
    <citation type="submission" date="2019-03" db="EMBL/GenBank/DDBJ databases">
        <title>Draft genome sequences of novel Actinobacteria.</title>
        <authorList>
            <person name="Sahin N."/>
            <person name="Ay H."/>
            <person name="Saygin H."/>
        </authorList>
    </citation>
    <scope>NUCLEOTIDE SEQUENCE [LARGE SCALE GENOMIC DNA]</scope>
    <source>
        <strain evidence="3 4">DSM 45941</strain>
    </source>
</reference>
<name>A0A4R5B6J1_9ACTN</name>
<feature type="region of interest" description="Disordered" evidence="1">
    <location>
        <begin position="237"/>
        <end position="597"/>
    </location>
</feature>
<evidence type="ECO:0000313" key="4">
    <source>
        <dbReference type="Proteomes" id="UP000295578"/>
    </source>
</evidence>
<dbReference type="OrthoDB" id="7064923at2"/>
<feature type="compositionally biased region" description="Gly residues" evidence="1">
    <location>
        <begin position="255"/>
        <end position="267"/>
    </location>
</feature>
<feature type="compositionally biased region" description="Pro residues" evidence="1">
    <location>
        <begin position="469"/>
        <end position="478"/>
    </location>
</feature>
<feature type="compositionally biased region" description="Basic and acidic residues" evidence="1">
    <location>
        <begin position="539"/>
        <end position="554"/>
    </location>
</feature>
<feature type="compositionally biased region" description="Low complexity" evidence="1">
    <location>
        <begin position="852"/>
        <end position="863"/>
    </location>
</feature>
<feature type="region of interest" description="Disordered" evidence="1">
    <location>
        <begin position="1069"/>
        <end position="1107"/>
    </location>
</feature>
<organism evidence="3 4">
    <name type="scientific">Actinomadura darangshiensis</name>
    <dbReference type="NCBI Taxonomy" id="705336"/>
    <lineage>
        <taxon>Bacteria</taxon>
        <taxon>Bacillati</taxon>
        <taxon>Actinomycetota</taxon>
        <taxon>Actinomycetes</taxon>
        <taxon>Streptosporangiales</taxon>
        <taxon>Thermomonosporaceae</taxon>
        <taxon>Actinomadura</taxon>
    </lineage>
</organism>
<feature type="non-terminal residue" evidence="3">
    <location>
        <position position="2144"/>
    </location>
</feature>
<keyword evidence="2" id="KW-1133">Transmembrane helix</keyword>
<feature type="compositionally biased region" description="Gly residues" evidence="1">
    <location>
        <begin position="394"/>
        <end position="404"/>
    </location>
</feature>
<feature type="compositionally biased region" description="Low complexity" evidence="1">
    <location>
        <begin position="270"/>
        <end position="282"/>
    </location>
</feature>
<feature type="compositionally biased region" description="Basic and acidic residues" evidence="1">
    <location>
        <begin position="1264"/>
        <end position="1285"/>
    </location>
</feature>
<dbReference type="Proteomes" id="UP000295578">
    <property type="component" value="Unassembled WGS sequence"/>
</dbReference>
<feature type="compositionally biased region" description="Polar residues" evidence="1">
    <location>
        <begin position="1390"/>
        <end position="1399"/>
    </location>
</feature>
<keyword evidence="2" id="KW-0472">Membrane</keyword>
<keyword evidence="4" id="KW-1185">Reference proteome</keyword>
<gene>
    <name evidence="3" type="ORF">E1293_18620</name>
</gene>
<evidence type="ECO:0000313" key="3">
    <source>
        <dbReference type="EMBL" id="TDD81481.1"/>
    </source>
</evidence>
<feature type="compositionally biased region" description="Polar residues" evidence="1">
    <location>
        <begin position="1326"/>
        <end position="1342"/>
    </location>
</feature>
<feature type="compositionally biased region" description="Low complexity" evidence="1">
    <location>
        <begin position="938"/>
        <end position="960"/>
    </location>
</feature>
<feature type="compositionally biased region" description="Basic and acidic residues" evidence="1">
    <location>
        <begin position="1431"/>
        <end position="1443"/>
    </location>
</feature>
<evidence type="ECO:0008006" key="5">
    <source>
        <dbReference type="Google" id="ProtNLM"/>
    </source>
</evidence>
<accession>A0A4R5B6J1</accession>
<feature type="compositionally biased region" description="Basic and acidic residues" evidence="1">
    <location>
        <begin position="782"/>
        <end position="799"/>
    </location>
</feature>
<proteinExistence type="predicted"/>
<feature type="region of interest" description="Disordered" evidence="1">
    <location>
        <begin position="1155"/>
        <end position="1443"/>
    </location>
</feature>
<feature type="transmembrane region" description="Helical" evidence="2">
    <location>
        <begin position="114"/>
        <end position="141"/>
    </location>
</feature>
<protein>
    <recommendedName>
        <fullName evidence="5">Tox-PL domain-containing protein</fullName>
    </recommendedName>
</protein>